<gene>
    <name evidence="1" type="ORF">J2Z77_000376</name>
</gene>
<sequence>MNPTPHDHPVPERSLAEINADIRCLFARADGRLSDAERIRHAALLGEWASAIRASVVPAA</sequence>
<dbReference type="RefSeq" id="WP_189965167.1">
    <property type="nucleotide sequence ID" value="NZ_BMVL01000002.1"/>
</dbReference>
<name>A0ABS4KX33_STRAV</name>
<accession>A0ABS4KX33</accession>
<dbReference type="Proteomes" id="UP001519310">
    <property type="component" value="Unassembled WGS sequence"/>
</dbReference>
<protein>
    <submittedName>
        <fullName evidence="1">Uncharacterized protein</fullName>
    </submittedName>
</protein>
<reference evidence="1 2" key="1">
    <citation type="submission" date="2021-03" db="EMBL/GenBank/DDBJ databases">
        <title>Genomic Encyclopedia of Type Strains, Phase IV (KMG-IV): sequencing the most valuable type-strain genomes for metagenomic binning, comparative biology and taxonomic classification.</title>
        <authorList>
            <person name="Goeker M."/>
        </authorList>
    </citation>
    <scope>NUCLEOTIDE SEQUENCE [LARGE SCALE GENOMIC DNA]</scope>
    <source>
        <strain evidence="1 2">DSM 40526</strain>
    </source>
</reference>
<evidence type="ECO:0000313" key="2">
    <source>
        <dbReference type="Proteomes" id="UP001519310"/>
    </source>
</evidence>
<comment type="caution">
    <text evidence="1">The sequence shown here is derived from an EMBL/GenBank/DDBJ whole genome shotgun (WGS) entry which is preliminary data.</text>
</comment>
<keyword evidence="2" id="KW-1185">Reference proteome</keyword>
<evidence type="ECO:0000313" key="1">
    <source>
        <dbReference type="EMBL" id="MBP2034592.1"/>
    </source>
</evidence>
<dbReference type="EMBL" id="JAGGLQ010000001">
    <property type="protein sequence ID" value="MBP2034592.1"/>
    <property type="molecule type" value="Genomic_DNA"/>
</dbReference>
<organism evidence="1 2">
    <name type="scientific">Streptomyces avidinii</name>
    <dbReference type="NCBI Taxonomy" id="1895"/>
    <lineage>
        <taxon>Bacteria</taxon>
        <taxon>Bacillati</taxon>
        <taxon>Actinomycetota</taxon>
        <taxon>Actinomycetes</taxon>
        <taxon>Kitasatosporales</taxon>
        <taxon>Streptomycetaceae</taxon>
        <taxon>Streptomyces</taxon>
    </lineage>
</organism>
<proteinExistence type="predicted"/>